<comment type="caution">
    <text evidence="2">The sequence shown here is derived from an EMBL/GenBank/DDBJ whole genome shotgun (WGS) entry which is preliminary data.</text>
</comment>
<dbReference type="EMBL" id="JANAWD010000747">
    <property type="protein sequence ID" value="KAJ3476133.1"/>
    <property type="molecule type" value="Genomic_DNA"/>
</dbReference>
<feature type="compositionally biased region" description="Polar residues" evidence="1">
    <location>
        <begin position="457"/>
        <end position="467"/>
    </location>
</feature>
<protein>
    <recommendedName>
        <fullName evidence="4">IMD domain-containing protein</fullName>
    </recommendedName>
</protein>
<reference evidence="2" key="1">
    <citation type="submission" date="2022-07" db="EMBL/GenBank/DDBJ databases">
        <title>Genome Sequence of Physisporinus lineatus.</title>
        <authorList>
            <person name="Buettner E."/>
        </authorList>
    </citation>
    <scope>NUCLEOTIDE SEQUENCE</scope>
    <source>
        <strain evidence="2">VT162</strain>
    </source>
</reference>
<feature type="compositionally biased region" description="Polar residues" evidence="1">
    <location>
        <begin position="264"/>
        <end position="281"/>
    </location>
</feature>
<feature type="compositionally biased region" description="Basic and acidic residues" evidence="1">
    <location>
        <begin position="242"/>
        <end position="253"/>
    </location>
</feature>
<feature type="region of interest" description="Disordered" evidence="1">
    <location>
        <begin position="691"/>
        <end position="716"/>
    </location>
</feature>
<feature type="compositionally biased region" description="Polar residues" evidence="1">
    <location>
        <begin position="512"/>
        <end position="531"/>
    </location>
</feature>
<feature type="compositionally biased region" description="Pro residues" evidence="1">
    <location>
        <begin position="316"/>
        <end position="328"/>
    </location>
</feature>
<evidence type="ECO:0000256" key="1">
    <source>
        <dbReference type="SAM" id="MobiDB-lite"/>
    </source>
</evidence>
<feature type="compositionally biased region" description="Basic and acidic residues" evidence="1">
    <location>
        <begin position="533"/>
        <end position="548"/>
    </location>
</feature>
<dbReference type="AlphaFoldDB" id="A0AAD5UW24"/>
<organism evidence="2 3">
    <name type="scientific">Meripilus lineatus</name>
    <dbReference type="NCBI Taxonomy" id="2056292"/>
    <lineage>
        <taxon>Eukaryota</taxon>
        <taxon>Fungi</taxon>
        <taxon>Dikarya</taxon>
        <taxon>Basidiomycota</taxon>
        <taxon>Agaricomycotina</taxon>
        <taxon>Agaricomycetes</taxon>
        <taxon>Polyporales</taxon>
        <taxon>Meripilaceae</taxon>
        <taxon>Meripilus</taxon>
    </lineage>
</organism>
<dbReference type="Proteomes" id="UP001212997">
    <property type="component" value="Unassembled WGS sequence"/>
</dbReference>
<sequence>MAAVVIADRQDIHKSCKSIENVVNILNDYCEAISAVATIQKKLAKALRDCGSIKSTAETAVNALGSSANVFDSIYEVDHKFAKLVDRECEGVSTEVKKWFKKLAKEEKVHDDKIAHANAKIKQAGLQYEKKSKKNPRDAQEEHTRYIALLTSLGPEITQDKYNHSLSISKRHTTVLQLVAGSLSRVAESEWQRSCEQVRRISPNVGQLGEWRSLCEGGWTGPAPLDLPSDVVPNDNLLPGERSSDGQGYDKELTVPSRKLLRNSRGNSPTSEGWQGSSSRTSFERPRQQGLAPEFNPLPEGRNNSATSLTSLGSFPVPPAHFPLPPVQTSPREKEDVTTQRERKTDAVTLPPEQPPSTRTARELRISTLPNTMLPDGPATTPLETPSPLGPTEGKGNFTQQEKKGDDRNLVESQVNNPTPKEPVASSAGMPMKPNDQSPQTPQRIEATNAELGFKQGSDSTPHSSSHGKGIERSDTGSKSNGSIVAALRDRYTRATGQTSPPPKDVPRIPLSVSNIATRYESSASPRQANRASIEERRRLPAVDREEPTTPSRPFPTSPTNDSGGYRHRMEDIRELELREHEHRLRLREHEIEEQALILERERVRLMTSRRDSTSERPWMNSPSTTSLTDTRHMYSHSPMKLVPSASTSAQYTNKPLYASPSGSPVLSHSIPEHPPFCSCDLCSASRYGIRIPNPSPRDLRPPESSTTSRPEKPKGWIRRLSMPVMGNAFSDSKKTTVGTTLGAGYRTSMAFADEEGRIRGALGGGVRNRSTSNLGAR</sequence>
<evidence type="ECO:0008006" key="4">
    <source>
        <dbReference type="Google" id="ProtNLM"/>
    </source>
</evidence>
<evidence type="ECO:0000313" key="3">
    <source>
        <dbReference type="Proteomes" id="UP001212997"/>
    </source>
</evidence>
<evidence type="ECO:0000313" key="2">
    <source>
        <dbReference type="EMBL" id="KAJ3476133.1"/>
    </source>
</evidence>
<feature type="region of interest" description="Disordered" evidence="1">
    <location>
        <begin position="222"/>
        <end position="568"/>
    </location>
</feature>
<accession>A0AAD5UW24</accession>
<proteinExistence type="predicted"/>
<feature type="compositionally biased region" description="Basic and acidic residues" evidence="1">
    <location>
        <begin position="331"/>
        <end position="346"/>
    </location>
</feature>
<feature type="compositionally biased region" description="Polar residues" evidence="1">
    <location>
        <begin position="302"/>
        <end position="313"/>
    </location>
</feature>
<feature type="region of interest" description="Disordered" evidence="1">
    <location>
        <begin position="612"/>
        <end position="631"/>
    </location>
</feature>
<gene>
    <name evidence="2" type="ORF">NLI96_g11372</name>
</gene>
<name>A0AAD5UW24_9APHY</name>
<feature type="compositionally biased region" description="Basic and acidic residues" evidence="1">
    <location>
        <begin position="401"/>
        <end position="410"/>
    </location>
</feature>
<dbReference type="InterPro" id="IPR027267">
    <property type="entry name" value="AH/BAR_dom_sf"/>
</dbReference>
<keyword evidence="3" id="KW-1185">Reference proteome</keyword>
<dbReference type="Gene3D" id="1.20.1270.60">
    <property type="entry name" value="Arfaptin homology (AH) domain/BAR domain"/>
    <property type="match status" value="1"/>
</dbReference>